<keyword evidence="4 11" id="KW-0312">Gluconeogenesis</keyword>
<comment type="pathway">
    <text evidence="2">Carbohydrate biosynthesis; gluconeogenesis.</text>
</comment>
<evidence type="ECO:0000256" key="7">
    <source>
        <dbReference type="ARBA" id="ARBA00023004"/>
    </source>
</evidence>
<dbReference type="GO" id="GO:0003941">
    <property type="term" value="F:L-serine ammonia-lyase activity"/>
    <property type="evidence" value="ECO:0007669"/>
    <property type="project" value="UniProtKB-UniRule"/>
</dbReference>
<protein>
    <recommendedName>
        <fullName evidence="11">L-serine dehydratase</fullName>
        <ecNumber evidence="11">4.3.1.17</ecNumber>
    </recommendedName>
</protein>
<dbReference type="EC" id="4.3.1.17" evidence="11"/>
<keyword evidence="5 11" id="KW-0004">4Fe-4S</keyword>
<gene>
    <name evidence="13" type="ORF">BH747_00645</name>
</gene>
<comment type="catalytic activity">
    <reaction evidence="10 11">
        <text>L-serine = pyruvate + NH4(+)</text>
        <dbReference type="Rhea" id="RHEA:19169"/>
        <dbReference type="ChEBI" id="CHEBI:15361"/>
        <dbReference type="ChEBI" id="CHEBI:28938"/>
        <dbReference type="ChEBI" id="CHEBI:33384"/>
        <dbReference type="EC" id="4.3.1.17"/>
    </reaction>
</comment>
<evidence type="ECO:0000256" key="9">
    <source>
        <dbReference type="ARBA" id="ARBA00023239"/>
    </source>
</evidence>
<dbReference type="GO" id="GO:0046872">
    <property type="term" value="F:metal ion binding"/>
    <property type="evidence" value="ECO:0007669"/>
    <property type="project" value="UniProtKB-KW"/>
</dbReference>
<dbReference type="RefSeq" id="WP_081181426.1">
    <property type="nucleotide sequence ID" value="NZ_MJEA01000001.1"/>
</dbReference>
<keyword evidence="7 11" id="KW-0408">Iron</keyword>
<evidence type="ECO:0000256" key="10">
    <source>
        <dbReference type="ARBA" id="ARBA00049406"/>
    </source>
</evidence>
<name>A0A1V8YFI8_9ENTE</name>
<comment type="caution">
    <text evidence="13">The sequence shown here is derived from an EMBL/GenBank/DDBJ whole genome shotgun (WGS) entry which is preliminary data.</text>
</comment>
<evidence type="ECO:0000256" key="11">
    <source>
        <dbReference type="RuleBase" id="RU366059"/>
    </source>
</evidence>
<dbReference type="PANTHER" id="PTHR30182">
    <property type="entry name" value="L-SERINE DEHYDRATASE"/>
    <property type="match status" value="1"/>
</dbReference>
<dbReference type="InterPro" id="IPR051318">
    <property type="entry name" value="Fe-S_L-Ser"/>
</dbReference>
<evidence type="ECO:0000256" key="5">
    <source>
        <dbReference type="ARBA" id="ARBA00022485"/>
    </source>
</evidence>
<feature type="domain" description="Serine dehydratase-like alpha subunit" evidence="12">
    <location>
        <begin position="16"/>
        <end position="271"/>
    </location>
</feature>
<dbReference type="NCBIfam" id="TIGR00718">
    <property type="entry name" value="sda_alpha"/>
    <property type="match status" value="1"/>
</dbReference>
<accession>A0A1V8YFI8</accession>
<evidence type="ECO:0000256" key="2">
    <source>
        <dbReference type="ARBA" id="ARBA00004742"/>
    </source>
</evidence>
<proteinExistence type="inferred from homology"/>
<dbReference type="Proteomes" id="UP000192477">
    <property type="component" value="Unassembled WGS sequence"/>
</dbReference>
<evidence type="ECO:0000313" key="13">
    <source>
        <dbReference type="EMBL" id="OQO71373.1"/>
    </source>
</evidence>
<dbReference type="STRING" id="112904.BH747_00645"/>
<evidence type="ECO:0000313" key="14">
    <source>
        <dbReference type="Proteomes" id="UP000192477"/>
    </source>
</evidence>
<organism evidence="13 14">
    <name type="scientific">Enterococcus villorum</name>
    <dbReference type="NCBI Taxonomy" id="112904"/>
    <lineage>
        <taxon>Bacteria</taxon>
        <taxon>Bacillati</taxon>
        <taxon>Bacillota</taxon>
        <taxon>Bacilli</taxon>
        <taxon>Lactobacillales</taxon>
        <taxon>Enterococcaceae</taxon>
        <taxon>Enterococcus</taxon>
    </lineage>
</organism>
<evidence type="ECO:0000256" key="3">
    <source>
        <dbReference type="ARBA" id="ARBA00008636"/>
    </source>
</evidence>
<evidence type="ECO:0000256" key="8">
    <source>
        <dbReference type="ARBA" id="ARBA00023014"/>
    </source>
</evidence>
<evidence type="ECO:0000259" key="12">
    <source>
        <dbReference type="Pfam" id="PF03313"/>
    </source>
</evidence>
<keyword evidence="6 11" id="KW-0479">Metal-binding</keyword>
<dbReference type="OrthoDB" id="9805537at2"/>
<keyword evidence="8 11" id="KW-0411">Iron-sulfur</keyword>
<dbReference type="EMBL" id="MJEA01000001">
    <property type="protein sequence ID" value="OQO71373.1"/>
    <property type="molecule type" value="Genomic_DNA"/>
</dbReference>
<keyword evidence="9 11" id="KW-0456">Lyase</keyword>
<dbReference type="AlphaFoldDB" id="A0A1V8YFI8"/>
<evidence type="ECO:0000256" key="4">
    <source>
        <dbReference type="ARBA" id="ARBA00022432"/>
    </source>
</evidence>
<evidence type="ECO:0000256" key="1">
    <source>
        <dbReference type="ARBA" id="ARBA00001966"/>
    </source>
</evidence>
<dbReference type="InterPro" id="IPR004642">
    <property type="entry name" value="Ser_deHydtase_asu"/>
</dbReference>
<comment type="similarity">
    <text evidence="3 11">Belongs to the iron-sulfur dependent L-serine dehydratase family.</text>
</comment>
<dbReference type="InterPro" id="IPR005130">
    <property type="entry name" value="Ser_deHydtase-like_asu"/>
</dbReference>
<reference evidence="13 14" key="1">
    <citation type="journal article" date="2017" name="BMC Microbiol.">
        <title>Comparative genomics of Enterococcus spp. isolated from bovine feces.</title>
        <authorList>
            <person name="Beukers A.G."/>
            <person name="Zaheer R."/>
            <person name="Goji N."/>
            <person name="Amoako K.K."/>
            <person name="Chaves A.V."/>
            <person name="Ward M.P."/>
            <person name="McAllister T.A."/>
        </authorList>
    </citation>
    <scope>NUCLEOTIDE SEQUENCE [LARGE SCALE GENOMIC DNA]</scope>
    <source>
        <strain evidence="13 14">F1129D 143</strain>
    </source>
</reference>
<dbReference type="GO" id="GO:0006094">
    <property type="term" value="P:gluconeogenesis"/>
    <property type="evidence" value="ECO:0007669"/>
    <property type="project" value="UniProtKB-KW"/>
</dbReference>
<comment type="cofactor">
    <cofactor evidence="1 11">
        <name>[4Fe-4S] cluster</name>
        <dbReference type="ChEBI" id="CHEBI:49883"/>
    </cofactor>
</comment>
<dbReference type="PANTHER" id="PTHR30182:SF1">
    <property type="entry name" value="L-SERINE DEHYDRATASE 1"/>
    <property type="match status" value="1"/>
</dbReference>
<dbReference type="GO" id="GO:0051539">
    <property type="term" value="F:4 iron, 4 sulfur cluster binding"/>
    <property type="evidence" value="ECO:0007669"/>
    <property type="project" value="UniProtKB-UniRule"/>
</dbReference>
<sequence length="286" mass="29656">MLKIAELISLADASSFSDVIIDFEARESGRTREEIWQEMEKNLETMNAAVQRGLTGVESVTGFSGRDAEKLDIYLKNNRSFSGIETIKAARNAIATNEVNAAMGVICATPTAGSAGVCAGVINMVKESRNLTHEQQIKFLFAAGAVGLSIANQASISGAQGGCQAEIGSASAMASAGLVEIAGGTPEQCGHAVALTLMNTMGLICDPVAGLVEIPCINRNAMGASLALMTADMALAGIESVIPADEVIQAMHQVGKKMPSCFKETAEGGLATTPTGLKITEQLFGK</sequence>
<evidence type="ECO:0000256" key="6">
    <source>
        <dbReference type="ARBA" id="ARBA00022723"/>
    </source>
</evidence>
<dbReference type="Pfam" id="PF03313">
    <property type="entry name" value="SDH_alpha"/>
    <property type="match status" value="1"/>
</dbReference>